<evidence type="ECO:0000259" key="21">
    <source>
        <dbReference type="Pfam" id="PF06747"/>
    </source>
</evidence>
<keyword evidence="14" id="KW-0496">Mitochondrion</keyword>
<evidence type="ECO:0000256" key="1">
    <source>
        <dbReference type="ARBA" id="ARBA00001947"/>
    </source>
</evidence>
<evidence type="ECO:0000313" key="22">
    <source>
        <dbReference type="EMBL" id="ODQ66680.1"/>
    </source>
</evidence>
<feature type="domain" description="CHCH" evidence="21">
    <location>
        <begin position="138"/>
        <end position="174"/>
    </location>
</feature>
<keyword evidence="16" id="KW-1015">Disulfide bond</keyword>
<dbReference type="InterPro" id="IPR010625">
    <property type="entry name" value="CHCH"/>
</dbReference>
<evidence type="ECO:0000256" key="4">
    <source>
        <dbReference type="ARBA" id="ARBA00013714"/>
    </source>
</evidence>
<dbReference type="AlphaFoldDB" id="A0A1E3PN12"/>
<feature type="compositionally biased region" description="Basic and acidic residues" evidence="19">
    <location>
        <begin position="191"/>
        <end position="229"/>
    </location>
</feature>
<dbReference type="OrthoDB" id="7481291at2759"/>
<comment type="cofactor">
    <cofactor evidence="1">
        <name>Zn(2+)</name>
        <dbReference type="ChEBI" id="CHEBI:29105"/>
    </cofactor>
</comment>
<dbReference type="GO" id="GO:0005743">
    <property type="term" value="C:mitochondrial inner membrane"/>
    <property type="evidence" value="ECO:0007669"/>
    <property type="project" value="UniProtKB-SubCell"/>
</dbReference>
<dbReference type="Gene3D" id="1.10.287.2900">
    <property type="match status" value="1"/>
</dbReference>
<gene>
    <name evidence="22" type="ORF">NADFUDRAFT_41307</name>
</gene>
<evidence type="ECO:0000256" key="14">
    <source>
        <dbReference type="ARBA" id="ARBA00023128"/>
    </source>
</evidence>
<dbReference type="GO" id="GO:0015035">
    <property type="term" value="F:protein-disulfide reductase activity"/>
    <property type="evidence" value="ECO:0007669"/>
    <property type="project" value="InterPro"/>
</dbReference>
<keyword evidence="7" id="KW-0999">Mitochondrion inner membrane</keyword>
<keyword evidence="11 20" id="KW-1133">Transmembrane helix</keyword>
<dbReference type="STRING" id="857566.A0A1E3PN12"/>
<keyword evidence="5" id="KW-0813">Transport</keyword>
<feature type="region of interest" description="Disordered" evidence="19">
    <location>
        <begin position="371"/>
        <end position="394"/>
    </location>
</feature>
<dbReference type="FunFam" id="1.10.287.2900:FF:000002">
    <property type="entry name" value="Mitochondrial intermembrane space import and assembly protein"/>
    <property type="match status" value="1"/>
</dbReference>
<dbReference type="Proteomes" id="UP000095009">
    <property type="component" value="Unassembled WGS sequence"/>
</dbReference>
<evidence type="ECO:0000256" key="9">
    <source>
        <dbReference type="ARBA" id="ARBA00022946"/>
    </source>
</evidence>
<dbReference type="GO" id="GO:0005758">
    <property type="term" value="C:mitochondrial intermembrane space"/>
    <property type="evidence" value="ECO:0007669"/>
    <property type="project" value="TreeGrafter"/>
</dbReference>
<sequence length="394" mass="41708">MLRQLTFSTARRFTSVSLAKRYSTATRSTANQSARHLLFAGVATISGLALATYTLSSPILADEKKSVKAPKKENYMLEKPLESEPESDSTPKKAGSSSEEHSPETPKGEEKPQSAYNPETGEINWDCPCLGGMAHGPCGEDFKAAFSCFVYSEAEPKGVDCIEKFSAMQDCFRQYPEVYSEELRDDAEASSPKEEQNDSPKTESVKKNSPKEDTPKTNVKDDSFDSDAKTDAKVQTVASALSDAIEPVTSAAFQAVQPVVERVKPIGDAAQPIIDAAAPAAHAIGDAAGPVTAAVISSAAPMARAVGHAAKPVTDAIGNAAKPYAEAAVDAVKPYTDAAVETAKPYTDAVSDAAKRAKNAVEPFVKEATEAVESKEQLLKDNAPVDSDKPSKSA</sequence>
<keyword evidence="23" id="KW-1185">Reference proteome</keyword>
<evidence type="ECO:0000256" key="5">
    <source>
        <dbReference type="ARBA" id="ARBA00022448"/>
    </source>
</evidence>
<dbReference type="PANTHER" id="PTHR21622:SF0">
    <property type="entry name" value="COILED-COIL-HELIX-COILED-COIL-HELIX DOMAIN CONTAINING 4"/>
    <property type="match status" value="1"/>
</dbReference>
<reference evidence="22 23" key="1">
    <citation type="journal article" date="2016" name="Proc. Natl. Acad. Sci. U.S.A.">
        <title>Comparative genomics of biotechnologically important yeasts.</title>
        <authorList>
            <person name="Riley R."/>
            <person name="Haridas S."/>
            <person name="Wolfe K.H."/>
            <person name="Lopes M.R."/>
            <person name="Hittinger C.T."/>
            <person name="Goeker M."/>
            <person name="Salamov A.A."/>
            <person name="Wisecaver J.H."/>
            <person name="Long T.M."/>
            <person name="Calvey C.H."/>
            <person name="Aerts A.L."/>
            <person name="Barry K.W."/>
            <person name="Choi C."/>
            <person name="Clum A."/>
            <person name="Coughlan A.Y."/>
            <person name="Deshpande S."/>
            <person name="Douglass A.P."/>
            <person name="Hanson S.J."/>
            <person name="Klenk H.-P."/>
            <person name="LaButti K.M."/>
            <person name="Lapidus A."/>
            <person name="Lindquist E.A."/>
            <person name="Lipzen A.M."/>
            <person name="Meier-Kolthoff J.P."/>
            <person name="Ohm R.A."/>
            <person name="Otillar R.P."/>
            <person name="Pangilinan J.L."/>
            <person name="Peng Y."/>
            <person name="Rokas A."/>
            <person name="Rosa C.A."/>
            <person name="Scheuner C."/>
            <person name="Sibirny A.A."/>
            <person name="Slot J.C."/>
            <person name="Stielow J.B."/>
            <person name="Sun H."/>
            <person name="Kurtzman C.P."/>
            <person name="Blackwell M."/>
            <person name="Grigoriev I.V."/>
            <person name="Jeffries T.W."/>
        </authorList>
    </citation>
    <scope>NUCLEOTIDE SEQUENCE [LARGE SCALE GENOMIC DNA]</scope>
    <source>
        <strain evidence="22 23">DSM 6958</strain>
    </source>
</reference>
<evidence type="ECO:0000313" key="23">
    <source>
        <dbReference type="Proteomes" id="UP000095009"/>
    </source>
</evidence>
<keyword evidence="10" id="KW-0735">Signal-anchor</keyword>
<evidence type="ECO:0000256" key="15">
    <source>
        <dbReference type="ARBA" id="ARBA00023136"/>
    </source>
</evidence>
<comment type="cofactor">
    <cofactor evidence="2">
        <name>Cu(2+)</name>
        <dbReference type="ChEBI" id="CHEBI:29036"/>
    </cofactor>
</comment>
<feature type="compositionally biased region" description="Basic and acidic residues" evidence="19">
    <location>
        <begin position="98"/>
        <end position="112"/>
    </location>
</feature>
<keyword evidence="6 20" id="KW-0812">Transmembrane</keyword>
<dbReference type="EMBL" id="KV454408">
    <property type="protein sequence ID" value="ODQ66680.1"/>
    <property type="molecule type" value="Genomic_DNA"/>
</dbReference>
<comment type="subcellular location">
    <subcellularLocation>
        <location evidence="3">Mitochondrion inner membrane</location>
        <topology evidence="3">Single-pass type II membrane protein</topology>
        <orientation evidence="3">Intermembrane side</orientation>
    </subcellularLocation>
</comment>
<evidence type="ECO:0000256" key="18">
    <source>
        <dbReference type="ARBA" id="ARBA00033150"/>
    </source>
</evidence>
<dbReference type="PANTHER" id="PTHR21622">
    <property type="entry name" value="COILED-COIL-HELIX-COILED-COIL-HELIX DOMAIN CONTAINING 4"/>
    <property type="match status" value="1"/>
</dbReference>
<protein>
    <recommendedName>
        <fullName evidence="4">Mitochondrial intermembrane space import and assembly protein 40</fullName>
    </recommendedName>
    <alternativeName>
        <fullName evidence="18">Mitochondrial import inner membrane translocase TIM40</fullName>
    </alternativeName>
</protein>
<name>A0A1E3PN12_9ASCO</name>
<evidence type="ECO:0000256" key="7">
    <source>
        <dbReference type="ARBA" id="ARBA00022792"/>
    </source>
</evidence>
<accession>A0A1E3PN12</accession>
<dbReference type="PROSITE" id="PS51808">
    <property type="entry name" value="CHCH"/>
    <property type="match status" value="1"/>
</dbReference>
<evidence type="ECO:0000256" key="19">
    <source>
        <dbReference type="SAM" id="MobiDB-lite"/>
    </source>
</evidence>
<feature type="compositionally biased region" description="Basic and acidic residues" evidence="19">
    <location>
        <begin position="67"/>
        <end position="82"/>
    </location>
</feature>
<feature type="region of interest" description="Disordered" evidence="19">
    <location>
        <begin position="182"/>
        <end position="229"/>
    </location>
</feature>
<proteinExistence type="predicted"/>
<evidence type="ECO:0000256" key="3">
    <source>
        <dbReference type="ARBA" id="ARBA00004164"/>
    </source>
</evidence>
<keyword evidence="15 20" id="KW-0472">Membrane</keyword>
<evidence type="ECO:0000256" key="6">
    <source>
        <dbReference type="ARBA" id="ARBA00022692"/>
    </source>
</evidence>
<evidence type="ECO:0000256" key="11">
    <source>
        <dbReference type="ARBA" id="ARBA00022989"/>
    </source>
</evidence>
<dbReference type="Pfam" id="PF06747">
    <property type="entry name" value="CHCH"/>
    <property type="match status" value="1"/>
</dbReference>
<organism evidence="22 23">
    <name type="scientific">Nadsonia fulvescens var. elongata DSM 6958</name>
    <dbReference type="NCBI Taxonomy" id="857566"/>
    <lineage>
        <taxon>Eukaryota</taxon>
        <taxon>Fungi</taxon>
        <taxon>Dikarya</taxon>
        <taxon>Ascomycota</taxon>
        <taxon>Saccharomycotina</taxon>
        <taxon>Dipodascomycetes</taxon>
        <taxon>Dipodascales</taxon>
        <taxon>Dipodascales incertae sedis</taxon>
        <taxon>Nadsonia</taxon>
    </lineage>
</organism>
<evidence type="ECO:0000256" key="2">
    <source>
        <dbReference type="ARBA" id="ARBA00001973"/>
    </source>
</evidence>
<feature type="transmembrane region" description="Helical" evidence="20">
    <location>
        <begin position="37"/>
        <end position="56"/>
    </location>
</feature>
<keyword evidence="9" id="KW-0809">Transit peptide</keyword>
<feature type="region of interest" description="Disordered" evidence="19">
    <location>
        <begin position="67"/>
        <end position="119"/>
    </location>
</feature>
<keyword evidence="13" id="KW-0811">Translocation</keyword>
<evidence type="ECO:0000256" key="20">
    <source>
        <dbReference type="SAM" id="Phobius"/>
    </source>
</evidence>
<dbReference type="GO" id="GO:0045041">
    <property type="term" value="P:protein import into mitochondrial intermembrane space"/>
    <property type="evidence" value="ECO:0007669"/>
    <property type="project" value="InterPro"/>
</dbReference>
<keyword evidence="17" id="KW-0676">Redox-active center</keyword>
<evidence type="ECO:0000256" key="16">
    <source>
        <dbReference type="ARBA" id="ARBA00023157"/>
    </source>
</evidence>
<keyword evidence="8" id="KW-0653">Protein transport</keyword>
<evidence type="ECO:0000256" key="10">
    <source>
        <dbReference type="ARBA" id="ARBA00022968"/>
    </source>
</evidence>
<evidence type="ECO:0000256" key="13">
    <source>
        <dbReference type="ARBA" id="ARBA00023010"/>
    </source>
</evidence>
<keyword evidence="12" id="KW-0560">Oxidoreductase</keyword>
<evidence type="ECO:0000256" key="12">
    <source>
        <dbReference type="ARBA" id="ARBA00023002"/>
    </source>
</evidence>
<evidence type="ECO:0000256" key="17">
    <source>
        <dbReference type="ARBA" id="ARBA00023284"/>
    </source>
</evidence>
<evidence type="ECO:0000256" key="8">
    <source>
        <dbReference type="ARBA" id="ARBA00022927"/>
    </source>
</evidence>
<dbReference type="InterPro" id="IPR039289">
    <property type="entry name" value="CHCHD4"/>
</dbReference>